<comment type="caution">
    <text evidence="4">The sequence shown here is derived from an EMBL/GenBank/DDBJ whole genome shotgun (WGS) entry which is preliminary data.</text>
</comment>
<dbReference type="SUPFAM" id="SSF46689">
    <property type="entry name" value="Homeodomain-like"/>
    <property type="match status" value="1"/>
</dbReference>
<proteinExistence type="predicted"/>
<dbReference type="RefSeq" id="WP_188691025.1">
    <property type="nucleotide sequence ID" value="NZ_BMIR01000004.1"/>
</dbReference>
<feature type="domain" description="HTH tetR-type" evidence="3">
    <location>
        <begin position="9"/>
        <end position="69"/>
    </location>
</feature>
<evidence type="ECO:0000256" key="2">
    <source>
        <dbReference type="PROSITE-ProRule" id="PRU00335"/>
    </source>
</evidence>
<gene>
    <name evidence="4" type="ORF">GCM10011391_13270</name>
</gene>
<dbReference type="InterPro" id="IPR009057">
    <property type="entry name" value="Homeodomain-like_sf"/>
</dbReference>
<accession>A0A8J2YFZ7</accession>
<evidence type="ECO:0000313" key="5">
    <source>
        <dbReference type="Proteomes" id="UP000628775"/>
    </source>
</evidence>
<protein>
    <submittedName>
        <fullName evidence="4">TetR family transcriptional regulator</fullName>
    </submittedName>
</protein>
<keyword evidence="5" id="KW-1185">Reference proteome</keyword>
<dbReference type="PROSITE" id="PS50977">
    <property type="entry name" value="HTH_TETR_2"/>
    <property type="match status" value="1"/>
</dbReference>
<organism evidence="4 5">
    <name type="scientific">Pullulanibacillus camelliae</name>
    <dbReference type="NCBI Taxonomy" id="1707096"/>
    <lineage>
        <taxon>Bacteria</taxon>
        <taxon>Bacillati</taxon>
        <taxon>Bacillota</taxon>
        <taxon>Bacilli</taxon>
        <taxon>Bacillales</taxon>
        <taxon>Sporolactobacillaceae</taxon>
        <taxon>Pullulanibacillus</taxon>
    </lineage>
</organism>
<dbReference type="Pfam" id="PF00440">
    <property type="entry name" value="TetR_N"/>
    <property type="match status" value="1"/>
</dbReference>
<dbReference type="InterPro" id="IPR001647">
    <property type="entry name" value="HTH_TetR"/>
</dbReference>
<feature type="DNA-binding region" description="H-T-H motif" evidence="2">
    <location>
        <begin position="32"/>
        <end position="51"/>
    </location>
</feature>
<name>A0A8J2YFZ7_9BACL</name>
<evidence type="ECO:0000256" key="1">
    <source>
        <dbReference type="ARBA" id="ARBA00023125"/>
    </source>
</evidence>
<sequence>MRKKEIQANRMMKYFIDATSKIIEEDGIENVTIRKIADTAGYNSATIYSYFKEVSHLIFFAAMTFLKDYINDLSECLKLSDDPLEKYVLSWECFCKHSFANPKLYHAIFIADLGEHPDELMRHYYQLYNMDLLDIPEEIKAVMLEHNLMVRSRMVLESAVSQKLIKVENLEPINEMTIYIWRGMFTSLLNNRCSHSKEEALKTTVAYIRELTFNANHFNFEK</sequence>
<evidence type="ECO:0000313" key="4">
    <source>
        <dbReference type="EMBL" id="GGE35844.1"/>
    </source>
</evidence>
<dbReference type="Proteomes" id="UP000628775">
    <property type="component" value="Unassembled WGS sequence"/>
</dbReference>
<evidence type="ECO:0000259" key="3">
    <source>
        <dbReference type="PROSITE" id="PS50977"/>
    </source>
</evidence>
<dbReference type="EMBL" id="BMIR01000004">
    <property type="protein sequence ID" value="GGE35844.1"/>
    <property type="molecule type" value="Genomic_DNA"/>
</dbReference>
<keyword evidence="1 2" id="KW-0238">DNA-binding</keyword>
<reference evidence="4" key="2">
    <citation type="submission" date="2020-09" db="EMBL/GenBank/DDBJ databases">
        <authorList>
            <person name="Sun Q."/>
            <person name="Zhou Y."/>
        </authorList>
    </citation>
    <scope>NUCLEOTIDE SEQUENCE</scope>
    <source>
        <strain evidence="4">CGMCC 1.15371</strain>
    </source>
</reference>
<reference evidence="4" key="1">
    <citation type="journal article" date="2014" name="Int. J. Syst. Evol. Microbiol.">
        <title>Complete genome sequence of Corynebacterium casei LMG S-19264T (=DSM 44701T), isolated from a smear-ripened cheese.</title>
        <authorList>
            <consortium name="US DOE Joint Genome Institute (JGI-PGF)"/>
            <person name="Walter F."/>
            <person name="Albersmeier A."/>
            <person name="Kalinowski J."/>
            <person name="Ruckert C."/>
        </authorList>
    </citation>
    <scope>NUCLEOTIDE SEQUENCE</scope>
    <source>
        <strain evidence="4">CGMCC 1.15371</strain>
    </source>
</reference>
<dbReference type="Gene3D" id="1.10.357.10">
    <property type="entry name" value="Tetracycline Repressor, domain 2"/>
    <property type="match status" value="1"/>
</dbReference>
<dbReference type="AlphaFoldDB" id="A0A8J2YFZ7"/>
<dbReference type="GO" id="GO:0003677">
    <property type="term" value="F:DNA binding"/>
    <property type="evidence" value="ECO:0007669"/>
    <property type="project" value="UniProtKB-UniRule"/>
</dbReference>